<feature type="region of interest" description="Disordered" evidence="4">
    <location>
        <begin position="159"/>
        <end position="187"/>
    </location>
</feature>
<dbReference type="PROSITE" id="PS50035">
    <property type="entry name" value="PLD"/>
    <property type="match status" value="1"/>
</dbReference>
<feature type="site" description="Interaction with DNA" evidence="3">
    <location>
        <position position="547"/>
    </location>
</feature>
<dbReference type="EMBL" id="JAULSO010000001">
    <property type="protein sequence ID" value="KAK3692774.1"/>
    <property type="molecule type" value="Genomic_DNA"/>
</dbReference>
<dbReference type="AlphaFoldDB" id="A0AAE0XG21"/>
<evidence type="ECO:0000256" key="4">
    <source>
        <dbReference type="SAM" id="MobiDB-lite"/>
    </source>
</evidence>
<dbReference type="PROSITE" id="PS50330">
    <property type="entry name" value="UIM"/>
    <property type="match status" value="1"/>
</dbReference>
<dbReference type="GO" id="GO:0005634">
    <property type="term" value="C:nucleus"/>
    <property type="evidence" value="ECO:0007669"/>
    <property type="project" value="InterPro"/>
</dbReference>
<feature type="active site" description="Proton donor/acceptor" evidence="1">
    <location>
        <position position="523"/>
    </location>
</feature>
<organism evidence="6 7">
    <name type="scientific">Podospora appendiculata</name>
    <dbReference type="NCBI Taxonomy" id="314037"/>
    <lineage>
        <taxon>Eukaryota</taxon>
        <taxon>Fungi</taxon>
        <taxon>Dikarya</taxon>
        <taxon>Ascomycota</taxon>
        <taxon>Pezizomycotina</taxon>
        <taxon>Sordariomycetes</taxon>
        <taxon>Sordariomycetidae</taxon>
        <taxon>Sordariales</taxon>
        <taxon>Podosporaceae</taxon>
        <taxon>Podospora</taxon>
    </lineage>
</organism>
<dbReference type="GO" id="GO:0003697">
    <property type="term" value="F:single-stranded DNA binding"/>
    <property type="evidence" value="ECO:0007669"/>
    <property type="project" value="TreeGrafter"/>
</dbReference>
<accession>A0AAE0XG21</accession>
<reference evidence="6" key="2">
    <citation type="submission" date="2023-06" db="EMBL/GenBank/DDBJ databases">
        <authorList>
            <consortium name="Lawrence Berkeley National Laboratory"/>
            <person name="Haridas S."/>
            <person name="Hensen N."/>
            <person name="Bonometti L."/>
            <person name="Westerberg I."/>
            <person name="Brannstrom I.O."/>
            <person name="Guillou S."/>
            <person name="Cros-Aarteil S."/>
            <person name="Calhoun S."/>
            <person name="Kuo A."/>
            <person name="Mondo S."/>
            <person name="Pangilinan J."/>
            <person name="Riley R."/>
            <person name="Labutti K."/>
            <person name="Andreopoulos B."/>
            <person name="Lipzen A."/>
            <person name="Chen C."/>
            <person name="Yanf M."/>
            <person name="Daum C."/>
            <person name="Ng V."/>
            <person name="Clum A."/>
            <person name="Steindorff A."/>
            <person name="Ohm R."/>
            <person name="Martin F."/>
            <person name="Silar P."/>
            <person name="Natvig D."/>
            <person name="Lalanne C."/>
            <person name="Gautier V."/>
            <person name="Ament-Velasquez S.L."/>
            <person name="Kruys A."/>
            <person name="Hutchinson M.I."/>
            <person name="Powell A.J."/>
            <person name="Barry K."/>
            <person name="Miller A.N."/>
            <person name="Grigoriev I.V."/>
            <person name="Debuchy R."/>
            <person name="Gladieux P."/>
            <person name="Thoren M.H."/>
            <person name="Johannesson H."/>
        </authorList>
    </citation>
    <scope>NUCLEOTIDE SEQUENCE</scope>
    <source>
        <strain evidence="6">CBS 314.62</strain>
    </source>
</reference>
<dbReference type="CDD" id="cd09122">
    <property type="entry name" value="PLDc_Tdp1_1"/>
    <property type="match status" value="1"/>
</dbReference>
<dbReference type="InterPro" id="IPR010347">
    <property type="entry name" value="Tdp1"/>
</dbReference>
<dbReference type="Gene3D" id="3.30.870.10">
    <property type="entry name" value="Endonuclease Chain A"/>
    <property type="match status" value="2"/>
</dbReference>
<dbReference type="Pfam" id="PF06087">
    <property type="entry name" value="Tyr-DNA_phospho"/>
    <property type="match status" value="1"/>
</dbReference>
<name>A0AAE0XG21_9PEZI</name>
<feature type="active site" description="Nucleophile" evidence="1">
    <location>
        <position position="285"/>
    </location>
</feature>
<sequence length="631" mass="68908">MAEDRAAEMNGGDDEDEAIRMAIAMSLGEDVHPRPTSQGRGEAIDLTQDDDETASEAECVLEAAPKPSAPAQQDGSETASDNDDGPVTAPVAKPPPPPPSSGGLSAFGIDRKKMEEERLARRNALKRKASLELEPSGDDVRLLQRQKIYALPASQVRATAKSLQPSQNDNGISRPAQSTAGSAAASSLPFPKGAVKKTWAAGQPRLGDDIKIEEVLQKDRLELAIISSFQWDDEWMMSKLDIRRTKVILVAFATGEAQREEMRSNVPRDRIQFCFPPMQPVGSMHSKLQLLKYDGYLRIVVPTGNMVPYDWGETGSMENMVFLIDLPKLGPDQQPAKELPPFGEDLSYFLGAQGLDENLVKSLRKYDFSETAPYGFVHSIVGSHSGDAWRRTGYCGLGQAVKALDLSSKQTVEVDYVCASLGAINSSLLKALYYACQGDSGLKEYESRATGRRGKDTSAKDDLGTLEGHIRVYFPSQQTVAKSRGGKNGAGTICFQSRWYNSPAFPKGVLRDCKSTRDGLLMHSKVIYVKQTESNHGFAYVGSANLSESAWGRLVKDRSTGNPKITCRNWECGVLVSTGHREGKSVLSSSSDTPKQLNDWGIFKGFVPVPMEVPGAPLSESSRKPWFYQDI</sequence>
<dbReference type="GO" id="GO:0006281">
    <property type="term" value="P:DNA repair"/>
    <property type="evidence" value="ECO:0007669"/>
    <property type="project" value="InterPro"/>
</dbReference>
<dbReference type="InterPro" id="IPR003903">
    <property type="entry name" value="UIM_dom"/>
</dbReference>
<dbReference type="SUPFAM" id="SSF56024">
    <property type="entry name" value="Phospholipase D/nuclease"/>
    <property type="match status" value="2"/>
</dbReference>
<feature type="compositionally biased region" description="Polar residues" evidence="4">
    <location>
        <begin position="161"/>
        <end position="171"/>
    </location>
</feature>
<gene>
    <name evidence="6" type="ORF">B0T22DRAFT_25412</name>
</gene>
<dbReference type="PANTHER" id="PTHR12415">
    <property type="entry name" value="TYROSYL-DNA PHOSPHODIESTERASE 1"/>
    <property type="match status" value="1"/>
</dbReference>
<evidence type="ECO:0000256" key="1">
    <source>
        <dbReference type="PIRSR" id="PIRSR610347-1"/>
    </source>
</evidence>
<dbReference type="GO" id="GO:0017005">
    <property type="term" value="F:3'-tyrosyl-DNA phosphodiesterase activity"/>
    <property type="evidence" value="ECO:0007669"/>
    <property type="project" value="TreeGrafter"/>
</dbReference>
<reference evidence="6" key="1">
    <citation type="journal article" date="2023" name="Mol. Phylogenet. Evol.">
        <title>Genome-scale phylogeny and comparative genomics of the fungal order Sordariales.</title>
        <authorList>
            <person name="Hensen N."/>
            <person name="Bonometti L."/>
            <person name="Westerberg I."/>
            <person name="Brannstrom I.O."/>
            <person name="Guillou S."/>
            <person name="Cros-Aarteil S."/>
            <person name="Calhoun S."/>
            <person name="Haridas S."/>
            <person name="Kuo A."/>
            <person name="Mondo S."/>
            <person name="Pangilinan J."/>
            <person name="Riley R."/>
            <person name="LaButti K."/>
            <person name="Andreopoulos B."/>
            <person name="Lipzen A."/>
            <person name="Chen C."/>
            <person name="Yan M."/>
            <person name="Daum C."/>
            <person name="Ng V."/>
            <person name="Clum A."/>
            <person name="Steindorff A."/>
            <person name="Ohm R.A."/>
            <person name="Martin F."/>
            <person name="Silar P."/>
            <person name="Natvig D.O."/>
            <person name="Lalanne C."/>
            <person name="Gautier V."/>
            <person name="Ament-Velasquez S.L."/>
            <person name="Kruys A."/>
            <person name="Hutchinson M.I."/>
            <person name="Powell A.J."/>
            <person name="Barry K."/>
            <person name="Miller A.N."/>
            <person name="Grigoriev I.V."/>
            <person name="Debuchy R."/>
            <person name="Gladieux P."/>
            <person name="Hiltunen Thoren M."/>
            <person name="Johannesson H."/>
        </authorList>
    </citation>
    <scope>NUCLEOTIDE SEQUENCE</scope>
    <source>
        <strain evidence="6">CBS 314.62</strain>
    </source>
</reference>
<dbReference type="InterPro" id="IPR001736">
    <property type="entry name" value="PLipase_D/transphosphatidylase"/>
</dbReference>
<evidence type="ECO:0000256" key="2">
    <source>
        <dbReference type="PIRSR" id="PIRSR610347-2"/>
    </source>
</evidence>
<evidence type="ECO:0000313" key="7">
    <source>
        <dbReference type="Proteomes" id="UP001270362"/>
    </source>
</evidence>
<evidence type="ECO:0000259" key="5">
    <source>
        <dbReference type="PROSITE" id="PS50035"/>
    </source>
</evidence>
<comment type="caution">
    <text evidence="6">The sequence shown here is derived from an EMBL/GenBank/DDBJ whole genome shotgun (WGS) entry which is preliminary data.</text>
</comment>
<feature type="region of interest" description="Disordered" evidence="4">
    <location>
        <begin position="1"/>
        <end position="109"/>
    </location>
</feature>
<feature type="binding site" evidence="2">
    <location>
        <position position="287"/>
    </location>
    <ligand>
        <name>substrate</name>
    </ligand>
</feature>
<feature type="compositionally biased region" description="Low complexity" evidence="4">
    <location>
        <begin position="176"/>
        <end position="187"/>
    </location>
</feature>
<dbReference type="PANTHER" id="PTHR12415:SF4">
    <property type="entry name" value="TYROSYL-DNA PHOSPHODIESTERASE DOMAIN-CONTAINING PROTEIN"/>
    <property type="match status" value="1"/>
</dbReference>
<evidence type="ECO:0000313" key="6">
    <source>
        <dbReference type="EMBL" id="KAK3692774.1"/>
    </source>
</evidence>
<dbReference type="Proteomes" id="UP001270362">
    <property type="component" value="Unassembled WGS sequence"/>
</dbReference>
<feature type="binding site" evidence="2">
    <location>
        <position position="525"/>
    </location>
    <ligand>
        <name>substrate</name>
    </ligand>
</feature>
<dbReference type="GO" id="GO:0003690">
    <property type="term" value="F:double-stranded DNA binding"/>
    <property type="evidence" value="ECO:0007669"/>
    <property type="project" value="TreeGrafter"/>
</dbReference>
<evidence type="ECO:0000256" key="3">
    <source>
        <dbReference type="PIRSR" id="PIRSR610347-3"/>
    </source>
</evidence>
<protein>
    <submittedName>
        <fullName evidence="6">Tyrosyl-DNA phosphodiesterase-domain-containing protein</fullName>
    </submittedName>
</protein>
<feature type="compositionally biased region" description="Polar residues" evidence="4">
    <location>
        <begin position="70"/>
        <end position="79"/>
    </location>
</feature>
<keyword evidence="7" id="KW-1185">Reference proteome</keyword>
<proteinExistence type="predicted"/>
<feature type="domain" description="PLD phosphodiesterase" evidence="5">
    <location>
        <begin position="518"/>
        <end position="550"/>
    </location>
</feature>